<sequence length="111" mass="12845">MFKQRAVLPAVKISQPVFGDLKNPCALGREAPKPRQAFVYRKKNFLRQILCHHFACPGAQIDKLVDFVNISTIYRYELFVPPCFFCTHALPSLNRKLLCKQHGVVIKHFYL</sequence>
<accession>A0A645CRG3</accession>
<reference evidence="1" key="1">
    <citation type="submission" date="2019-08" db="EMBL/GenBank/DDBJ databases">
        <authorList>
            <person name="Kucharzyk K."/>
            <person name="Murdoch R.W."/>
            <person name="Higgins S."/>
            <person name="Loffler F."/>
        </authorList>
    </citation>
    <scope>NUCLEOTIDE SEQUENCE</scope>
</reference>
<protein>
    <submittedName>
        <fullName evidence="1">Uncharacterized protein</fullName>
    </submittedName>
</protein>
<dbReference type="AlphaFoldDB" id="A0A645CRG3"/>
<comment type="caution">
    <text evidence="1">The sequence shown here is derived from an EMBL/GenBank/DDBJ whole genome shotgun (WGS) entry which is preliminary data.</text>
</comment>
<organism evidence="1">
    <name type="scientific">bioreactor metagenome</name>
    <dbReference type="NCBI Taxonomy" id="1076179"/>
    <lineage>
        <taxon>unclassified sequences</taxon>
        <taxon>metagenomes</taxon>
        <taxon>ecological metagenomes</taxon>
    </lineage>
</organism>
<name>A0A645CRG3_9ZZZZ</name>
<gene>
    <name evidence="1" type="ORF">SDC9_126549</name>
</gene>
<evidence type="ECO:0000313" key="1">
    <source>
        <dbReference type="EMBL" id="MPM79511.1"/>
    </source>
</evidence>
<dbReference type="EMBL" id="VSSQ01029390">
    <property type="protein sequence ID" value="MPM79511.1"/>
    <property type="molecule type" value="Genomic_DNA"/>
</dbReference>
<proteinExistence type="predicted"/>